<gene>
    <name evidence="2" type="ORF">S01H1_22662</name>
</gene>
<feature type="non-terminal residue" evidence="2">
    <location>
        <position position="192"/>
    </location>
</feature>
<dbReference type="InterPro" id="IPR010496">
    <property type="entry name" value="AL/BT2_dom"/>
</dbReference>
<accession>X0TB49</accession>
<dbReference type="Gene3D" id="2.60.120.560">
    <property type="entry name" value="Exo-inulinase, domain 1"/>
    <property type="match status" value="1"/>
</dbReference>
<sequence>DTEWKNLFEGKSLNGWMVKCRPQDKDKHYWKLDKGTITAEVPQGSKHHYIWLLTKAEYSDFELRLKVQSYAASTGNSGIQVRSRYDDQAGWLDGPQVDINPPGAWRCGFIYDETREVKQWISPITGPPSIAKPSDAPRGWKWFHAGQGNGWNDVHIICKGTRIKTIINGVTVCDYNGTGILDDDNHQRHNVG</sequence>
<proteinExistence type="predicted"/>
<dbReference type="Pfam" id="PF06439">
    <property type="entry name" value="3keto-disac_hyd"/>
    <property type="match status" value="1"/>
</dbReference>
<feature type="non-terminal residue" evidence="2">
    <location>
        <position position="1"/>
    </location>
</feature>
<organism evidence="2">
    <name type="scientific">marine sediment metagenome</name>
    <dbReference type="NCBI Taxonomy" id="412755"/>
    <lineage>
        <taxon>unclassified sequences</taxon>
        <taxon>metagenomes</taxon>
        <taxon>ecological metagenomes</taxon>
    </lineage>
</organism>
<name>X0TB49_9ZZZZ</name>
<evidence type="ECO:0000259" key="1">
    <source>
        <dbReference type="Pfam" id="PF06439"/>
    </source>
</evidence>
<dbReference type="EMBL" id="BARS01012843">
    <property type="protein sequence ID" value="GAF90753.1"/>
    <property type="molecule type" value="Genomic_DNA"/>
</dbReference>
<dbReference type="AlphaFoldDB" id="X0TB49"/>
<protein>
    <recommendedName>
        <fullName evidence="1">3-keto-alpha-glucoside-1,2-lyase/3-keto-2-hydroxy-glucal hydratase domain-containing protein</fullName>
    </recommendedName>
</protein>
<reference evidence="2" key="1">
    <citation type="journal article" date="2014" name="Front. Microbiol.">
        <title>High frequency of phylogenetically diverse reductive dehalogenase-homologous genes in deep subseafloor sedimentary metagenomes.</title>
        <authorList>
            <person name="Kawai M."/>
            <person name="Futagami T."/>
            <person name="Toyoda A."/>
            <person name="Takaki Y."/>
            <person name="Nishi S."/>
            <person name="Hori S."/>
            <person name="Arai W."/>
            <person name="Tsubouchi T."/>
            <person name="Morono Y."/>
            <person name="Uchiyama I."/>
            <person name="Ito T."/>
            <person name="Fujiyama A."/>
            <person name="Inagaki F."/>
            <person name="Takami H."/>
        </authorList>
    </citation>
    <scope>NUCLEOTIDE SEQUENCE</scope>
    <source>
        <strain evidence="2">Expedition CK06-06</strain>
    </source>
</reference>
<feature type="domain" description="3-keto-alpha-glucoside-1,2-lyase/3-keto-2-hydroxy-glucal hydratase" evidence="1">
    <location>
        <begin position="3"/>
        <end position="177"/>
    </location>
</feature>
<comment type="caution">
    <text evidence="2">The sequence shown here is derived from an EMBL/GenBank/DDBJ whole genome shotgun (WGS) entry which is preliminary data.</text>
</comment>
<dbReference type="GO" id="GO:0016787">
    <property type="term" value="F:hydrolase activity"/>
    <property type="evidence" value="ECO:0007669"/>
    <property type="project" value="InterPro"/>
</dbReference>
<evidence type="ECO:0000313" key="2">
    <source>
        <dbReference type="EMBL" id="GAF90753.1"/>
    </source>
</evidence>